<evidence type="ECO:0000313" key="4">
    <source>
        <dbReference type="EMBL" id="TMP60565.1"/>
    </source>
</evidence>
<accession>A0A5S3XRP8</accession>
<dbReference type="PANTHER" id="PTHR11941:SF54">
    <property type="entry name" value="ENOYL-COA HYDRATASE, MITOCHONDRIAL"/>
    <property type="match status" value="1"/>
</dbReference>
<sequence length="272" mass="29768">MMDSDANLEFIVEKEQAVHWGTMLLPTAPCFTQSLLEQLSSFFADSTDASGATFKVLRSGKANVFNLGGDLAQFITLIEQQDESALRVYAHQCIDVVYKMLHGAEHNTTSIALVQGSAFGGGMECALAADVVIAEAHAEFSLPEVNFNLYPGMGAFSILHRQVPQRTLYDMVISGKRYTAAQLHALGVIDLVVERGAGEQAVKNWIKRAQTKSQAHAALQQYKLMQNPIASGELTEVVNKWVSAAFDLTVRDLGIMKRLVRAQQHAYYSGAT</sequence>
<evidence type="ECO:0000313" key="5">
    <source>
        <dbReference type="Proteomes" id="UP000305730"/>
    </source>
</evidence>
<evidence type="ECO:0000313" key="6">
    <source>
        <dbReference type="Proteomes" id="UP000307706"/>
    </source>
</evidence>
<dbReference type="Proteomes" id="UP000305730">
    <property type="component" value="Unassembled WGS sequence"/>
</dbReference>
<protein>
    <submittedName>
        <fullName evidence="4">Enoyl-CoA hydratase</fullName>
    </submittedName>
</protein>
<dbReference type="InterPro" id="IPR018376">
    <property type="entry name" value="Enoyl-CoA_hyd/isom_CS"/>
</dbReference>
<gene>
    <name evidence="4" type="ORF">CWB96_06240</name>
    <name evidence="3" type="ORF">CWB97_13550</name>
</gene>
<dbReference type="EMBL" id="PNCL01000023">
    <property type="protein sequence ID" value="TMP60565.1"/>
    <property type="molecule type" value="Genomic_DNA"/>
</dbReference>
<reference evidence="5 6" key="2">
    <citation type="submission" date="2019-06" db="EMBL/GenBank/DDBJ databases">
        <title>Co-occurence of chitin degradation, pigmentation and bioactivity in marine Pseudoalteromonas.</title>
        <authorList>
            <person name="Sonnenschein E.C."/>
            <person name="Bech P.K."/>
        </authorList>
    </citation>
    <scope>NUCLEOTIDE SEQUENCE [LARGE SCALE GENOMIC DNA]</scope>
    <source>
        <strain evidence="6">S2231</strain>
        <strain evidence="3 5">S2233</strain>
    </source>
</reference>
<dbReference type="OrthoDB" id="9802362at2"/>
<dbReference type="SUPFAM" id="SSF52096">
    <property type="entry name" value="ClpP/crotonase"/>
    <property type="match status" value="1"/>
</dbReference>
<comment type="similarity">
    <text evidence="1 2">Belongs to the enoyl-CoA hydratase/isomerase family.</text>
</comment>
<proteinExistence type="inferred from homology"/>
<dbReference type="GO" id="GO:0003824">
    <property type="term" value="F:catalytic activity"/>
    <property type="evidence" value="ECO:0007669"/>
    <property type="project" value="InterPro"/>
</dbReference>
<dbReference type="PROSITE" id="PS00166">
    <property type="entry name" value="ENOYL_COA_HYDRATASE"/>
    <property type="match status" value="1"/>
</dbReference>
<name>A0A5S3XRP8_9GAMM</name>
<dbReference type="EMBL" id="PNCK01000047">
    <property type="protein sequence ID" value="TMP41788.1"/>
    <property type="molecule type" value="Genomic_DNA"/>
</dbReference>
<dbReference type="AlphaFoldDB" id="A0A5S3XRP8"/>
<evidence type="ECO:0000256" key="1">
    <source>
        <dbReference type="ARBA" id="ARBA00005254"/>
    </source>
</evidence>
<dbReference type="InterPro" id="IPR001753">
    <property type="entry name" value="Enoyl-CoA_hydra/iso"/>
</dbReference>
<reference evidence="4 6" key="1">
    <citation type="submission" date="2017-12" db="EMBL/GenBank/DDBJ databases">
        <authorList>
            <person name="Paulsen S."/>
            <person name="Gram L.K."/>
        </authorList>
    </citation>
    <scope>NUCLEOTIDE SEQUENCE [LARGE SCALE GENOMIC DNA]</scope>
    <source>
        <strain evidence="4 6">S2231</strain>
        <strain evidence="3">S2233</strain>
    </source>
</reference>
<dbReference type="InterPro" id="IPR029045">
    <property type="entry name" value="ClpP/crotonase-like_dom_sf"/>
</dbReference>
<dbReference type="Pfam" id="PF00378">
    <property type="entry name" value="ECH_1"/>
    <property type="match status" value="1"/>
</dbReference>
<dbReference type="PANTHER" id="PTHR11941">
    <property type="entry name" value="ENOYL-COA HYDRATASE-RELATED"/>
    <property type="match status" value="1"/>
</dbReference>
<dbReference type="CDD" id="cd06558">
    <property type="entry name" value="crotonase-like"/>
    <property type="match status" value="1"/>
</dbReference>
<evidence type="ECO:0000256" key="2">
    <source>
        <dbReference type="RuleBase" id="RU003707"/>
    </source>
</evidence>
<organism evidence="4 6">
    <name type="scientific">Pseudoalteromonas citrea</name>
    <dbReference type="NCBI Taxonomy" id="43655"/>
    <lineage>
        <taxon>Bacteria</taxon>
        <taxon>Pseudomonadati</taxon>
        <taxon>Pseudomonadota</taxon>
        <taxon>Gammaproteobacteria</taxon>
        <taxon>Alteromonadales</taxon>
        <taxon>Pseudoalteromonadaceae</taxon>
        <taxon>Pseudoalteromonas</taxon>
    </lineage>
</organism>
<evidence type="ECO:0000313" key="3">
    <source>
        <dbReference type="EMBL" id="TMP41788.1"/>
    </source>
</evidence>
<comment type="caution">
    <text evidence="4">The sequence shown here is derived from an EMBL/GenBank/DDBJ whole genome shotgun (WGS) entry which is preliminary data.</text>
</comment>
<reference evidence="4" key="3">
    <citation type="submission" date="2019-09" db="EMBL/GenBank/DDBJ databases">
        <title>Co-occurence of chitin degradation, pigmentation and bioactivity in marine Pseudoalteromonas.</title>
        <authorList>
            <person name="Sonnenschein E.C."/>
            <person name="Bech P.K."/>
        </authorList>
    </citation>
    <scope>NUCLEOTIDE SEQUENCE</scope>
    <source>
        <strain evidence="4">S2231</strain>
    </source>
</reference>
<dbReference type="Gene3D" id="3.90.226.10">
    <property type="entry name" value="2-enoyl-CoA Hydratase, Chain A, domain 1"/>
    <property type="match status" value="1"/>
</dbReference>
<dbReference type="GO" id="GO:0006635">
    <property type="term" value="P:fatty acid beta-oxidation"/>
    <property type="evidence" value="ECO:0007669"/>
    <property type="project" value="TreeGrafter"/>
</dbReference>
<dbReference type="Gene3D" id="6.20.390.30">
    <property type="match status" value="1"/>
</dbReference>
<keyword evidence="5" id="KW-1185">Reference proteome</keyword>
<dbReference type="NCBIfam" id="NF006452">
    <property type="entry name" value="PRK08788.1"/>
    <property type="match status" value="1"/>
</dbReference>
<dbReference type="Proteomes" id="UP000307706">
    <property type="component" value="Unassembled WGS sequence"/>
</dbReference>
<dbReference type="RefSeq" id="WP_138597428.1">
    <property type="nucleotide sequence ID" value="NZ_PNCK01000047.1"/>
</dbReference>